<evidence type="ECO:0000313" key="3">
    <source>
        <dbReference type="Proteomes" id="UP000774750"/>
    </source>
</evidence>
<protein>
    <submittedName>
        <fullName evidence="2">Energy-coupled thiamine transporter ThiT</fullName>
    </submittedName>
</protein>
<dbReference type="Gene3D" id="1.10.1760.20">
    <property type="match status" value="1"/>
</dbReference>
<organism evidence="2 3">
    <name type="scientific">Merdimmobilis hominis</name>
    <dbReference type="NCBI Taxonomy" id="2897707"/>
    <lineage>
        <taxon>Bacteria</taxon>
        <taxon>Bacillati</taxon>
        <taxon>Bacillota</taxon>
        <taxon>Clostridia</taxon>
        <taxon>Eubacteriales</taxon>
        <taxon>Oscillospiraceae</taxon>
        <taxon>Merdimmobilis</taxon>
    </lineage>
</organism>
<feature type="transmembrane region" description="Helical" evidence="1">
    <location>
        <begin position="35"/>
        <end position="52"/>
    </location>
</feature>
<gene>
    <name evidence="2" type="ORF">H6A12_04545</name>
</gene>
<keyword evidence="3" id="KW-1185">Reference proteome</keyword>
<dbReference type="GO" id="GO:0005886">
    <property type="term" value="C:plasma membrane"/>
    <property type="evidence" value="ECO:0007669"/>
    <property type="project" value="InterPro"/>
</dbReference>
<dbReference type="RefSeq" id="WP_204445261.1">
    <property type="nucleotide sequence ID" value="NZ_JACJKY010000005.1"/>
</dbReference>
<reference evidence="2" key="1">
    <citation type="submission" date="2020-08" db="EMBL/GenBank/DDBJ databases">
        <authorList>
            <person name="Cejkova D."/>
            <person name="Kubasova T."/>
            <person name="Jahodarova E."/>
            <person name="Rychlik I."/>
        </authorList>
    </citation>
    <scope>NUCLEOTIDE SEQUENCE</scope>
    <source>
        <strain evidence="2">An559</strain>
    </source>
</reference>
<keyword evidence="1" id="KW-1133">Transmembrane helix</keyword>
<feature type="transmembrane region" description="Helical" evidence="1">
    <location>
        <begin position="89"/>
        <end position="112"/>
    </location>
</feature>
<comment type="caution">
    <text evidence="2">The sequence shown here is derived from an EMBL/GenBank/DDBJ whole genome shotgun (WGS) entry which is preliminary data.</text>
</comment>
<accession>A0A939BDN8</accession>
<keyword evidence="1" id="KW-0812">Transmembrane</keyword>
<evidence type="ECO:0000256" key="1">
    <source>
        <dbReference type="SAM" id="Phobius"/>
    </source>
</evidence>
<name>A0A939BDN8_9FIRM</name>
<dbReference type="AlphaFoldDB" id="A0A939BDN8"/>
<keyword evidence="1" id="KW-0472">Membrane</keyword>
<feature type="transmembrane region" description="Helical" evidence="1">
    <location>
        <begin position="179"/>
        <end position="205"/>
    </location>
</feature>
<feature type="transmembrane region" description="Helical" evidence="1">
    <location>
        <begin position="12"/>
        <end position="29"/>
    </location>
</feature>
<reference evidence="2" key="2">
    <citation type="journal article" date="2021" name="Sci. Rep.">
        <title>The distribution of antibiotic resistance genes in chicken gut microbiota commensals.</title>
        <authorList>
            <person name="Juricova H."/>
            <person name="Matiasovicova J."/>
            <person name="Kubasova T."/>
            <person name="Cejkova D."/>
            <person name="Rychlik I."/>
        </authorList>
    </citation>
    <scope>NUCLEOTIDE SEQUENCE</scope>
    <source>
        <strain evidence="2">An559</strain>
    </source>
</reference>
<dbReference type="Proteomes" id="UP000774750">
    <property type="component" value="Unassembled WGS sequence"/>
</dbReference>
<feature type="transmembrane region" description="Helical" evidence="1">
    <location>
        <begin position="124"/>
        <end position="149"/>
    </location>
</feature>
<proteinExistence type="predicted"/>
<dbReference type="InterPro" id="IPR012651">
    <property type="entry name" value="Thia_Transptr_ThiT"/>
</dbReference>
<feature type="transmembrane region" description="Helical" evidence="1">
    <location>
        <begin position="64"/>
        <end position="83"/>
    </location>
</feature>
<dbReference type="Pfam" id="PF09515">
    <property type="entry name" value="Thia_YuaJ"/>
    <property type="match status" value="1"/>
</dbReference>
<dbReference type="GO" id="GO:0015234">
    <property type="term" value="F:thiamine transmembrane transporter activity"/>
    <property type="evidence" value="ECO:0007669"/>
    <property type="project" value="InterPro"/>
</dbReference>
<dbReference type="EMBL" id="JACJKY010000005">
    <property type="protein sequence ID" value="MBM6920425.1"/>
    <property type="molecule type" value="Genomic_DNA"/>
</dbReference>
<sequence>MTHTNTKRLVETAMLLAVATVLTIISGYIPFQLPFGGSITIVSMLPIVMIAYRYGTKWGLFSGFIFALIQMLTGFKTVAAFFMPGDSQMVFWMAILVCLFDYILAFTVLGFAGVVRNRFSSASVAMCVGAVIALALRFLCHTISGALFFGSYAEWFFTQESIASFGAWVLDNFSGASLAWFYSLVYNATYMVPEIILTAIAAVIVGRVPMFSKKAA</sequence>
<evidence type="ECO:0000313" key="2">
    <source>
        <dbReference type="EMBL" id="MBM6920425.1"/>
    </source>
</evidence>